<gene>
    <name evidence="1" type="ORF">BJX68DRAFT_158429</name>
</gene>
<proteinExistence type="predicted"/>
<evidence type="ECO:0000313" key="2">
    <source>
        <dbReference type="Proteomes" id="UP001610444"/>
    </source>
</evidence>
<organism evidence="1 2">
    <name type="scientific">Aspergillus pseudodeflectus</name>
    <dbReference type="NCBI Taxonomy" id="176178"/>
    <lineage>
        <taxon>Eukaryota</taxon>
        <taxon>Fungi</taxon>
        <taxon>Dikarya</taxon>
        <taxon>Ascomycota</taxon>
        <taxon>Pezizomycotina</taxon>
        <taxon>Eurotiomycetes</taxon>
        <taxon>Eurotiomycetidae</taxon>
        <taxon>Eurotiales</taxon>
        <taxon>Aspergillaceae</taxon>
        <taxon>Aspergillus</taxon>
        <taxon>Aspergillus subgen. Nidulantes</taxon>
    </lineage>
</organism>
<protein>
    <submittedName>
        <fullName evidence="1">Uncharacterized protein</fullName>
    </submittedName>
</protein>
<name>A0ABR4JS03_9EURO</name>
<reference evidence="1 2" key="1">
    <citation type="submission" date="2024-07" db="EMBL/GenBank/DDBJ databases">
        <title>Section-level genome sequencing and comparative genomics of Aspergillus sections Usti and Cavernicolus.</title>
        <authorList>
            <consortium name="Lawrence Berkeley National Laboratory"/>
            <person name="Nybo J.L."/>
            <person name="Vesth T.C."/>
            <person name="Theobald S."/>
            <person name="Frisvad J.C."/>
            <person name="Larsen T.O."/>
            <person name="Kjaerboelling I."/>
            <person name="Rothschild-Mancinelli K."/>
            <person name="Lyhne E.K."/>
            <person name="Kogle M.E."/>
            <person name="Barry K."/>
            <person name="Clum A."/>
            <person name="Na H."/>
            <person name="Ledsgaard L."/>
            <person name="Lin J."/>
            <person name="Lipzen A."/>
            <person name="Kuo A."/>
            <person name="Riley R."/>
            <person name="Mondo S."/>
            <person name="LaButti K."/>
            <person name="Haridas S."/>
            <person name="Pangalinan J."/>
            <person name="Salamov A.A."/>
            <person name="Simmons B.A."/>
            <person name="Magnuson J.K."/>
            <person name="Chen J."/>
            <person name="Drula E."/>
            <person name="Henrissat B."/>
            <person name="Wiebenga A."/>
            <person name="Lubbers R.J."/>
            <person name="Gomes A.C."/>
            <person name="Macurrencykelacurrency M.R."/>
            <person name="Stajich J."/>
            <person name="Grigoriev I.V."/>
            <person name="Mortensen U.H."/>
            <person name="De vries R.P."/>
            <person name="Baker S.E."/>
            <person name="Andersen M.R."/>
        </authorList>
    </citation>
    <scope>NUCLEOTIDE SEQUENCE [LARGE SCALE GENOMIC DNA]</scope>
    <source>
        <strain evidence="1 2">CBS 756.74</strain>
    </source>
</reference>
<dbReference type="RefSeq" id="XP_070895275.1">
    <property type="nucleotide sequence ID" value="XM_071036807.1"/>
</dbReference>
<dbReference type="GeneID" id="98151971"/>
<comment type="caution">
    <text evidence="1">The sequence shown here is derived from an EMBL/GenBank/DDBJ whole genome shotgun (WGS) entry which is preliminary data.</text>
</comment>
<keyword evidence="2" id="KW-1185">Reference proteome</keyword>
<sequence>MREQSMTSLKLSVSKFSSASFDPSSGVAPARDRFWNSIKFSLPEVSGVVSGWGGSDPHALISAPEKTWPIYSRSREKPWKRTICHQIRYMVGWHSSYVMDNPGTEFLLGSSVLRCFDTRELIPLRECTAQFPNSGSDSEKMLTLVTTIDVLSEA</sequence>
<dbReference type="Proteomes" id="UP001610444">
    <property type="component" value="Unassembled WGS sequence"/>
</dbReference>
<accession>A0ABR4JS03</accession>
<evidence type="ECO:0000313" key="1">
    <source>
        <dbReference type="EMBL" id="KAL2842823.1"/>
    </source>
</evidence>
<dbReference type="EMBL" id="JBFXLR010000049">
    <property type="protein sequence ID" value="KAL2842823.1"/>
    <property type="molecule type" value="Genomic_DNA"/>
</dbReference>